<dbReference type="InterPro" id="IPR036390">
    <property type="entry name" value="WH_DNA-bd_sf"/>
</dbReference>
<dbReference type="AlphaFoldDB" id="A0A9Q4PW81"/>
<name>A0A9Q4PW81_9EURY</name>
<dbReference type="EMBL" id="JAKELO010000002">
    <property type="protein sequence ID" value="MDE4908800.1"/>
    <property type="molecule type" value="Genomic_DNA"/>
</dbReference>
<dbReference type="Pfam" id="PF03551">
    <property type="entry name" value="PadR"/>
    <property type="match status" value="1"/>
</dbReference>
<comment type="caution">
    <text evidence="2">The sequence shown here is derived from an EMBL/GenBank/DDBJ whole genome shotgun (WGS) entry which is preliminary data.</text>
</comment>
<evidence type="ECO:0000259" key="1">
    <source>
        <dbReference type="Pfam" id="PF03551"/>
    </source>
</evidence>
<proteinExistence type="predicted"/>
<dbReference type="PANTHER" id="PTHR43252">
    <property type="entry name" value="TRANSCRIPTIONAL REGULATOR YQJI"/>
    <property type="match status" value="1"/>
</dbReference>
<protein>
    <submittedName>
        <fullName evidence="2">PadR family transcriptional regulator</fullName>
    </submittedName>
</protein>
<accession>A0A9Q4PW81</accession>
<evidence type="ECO:0000313" key="2">
    <source>
        <dbReference type="EMBL" id="MDE4908800.1"/>
    </source>
</evidence>
<dbReference type="SUPFAM" id="SSF46785">
    <property type="entry name" value="Winged helix' DNA-binding domain"/>
    <property type="match status" value="1"/>
</dbReference>
<evidence type="ECO:0000313" key="3">
    <source>
        <dbReference type="Proteomes" id="UP001143747"/>
    </source>
</evidence>
<dbReference type="Gene3D" id="1.10.10.10">
    <property type="entry name" value="Winged helix-like DNA-binding domain superfamily/Winged helix DNA-binding domain"/>
    <property type="match status" value="1"/>
</dbReference>
<feature type="domain" description="Transcription regulator PadR N-terminal" evidence="1">
    <location>
        <begin position="22"/>
        <end position="93"/>
    </location>
</feature>
<dbReference type="InterPro" id="IPR036388">
    <property type="entry name" value="WH-like_DNA-bd_sf"/>
</dbReference>
<gene>
    <name evidence="2" type="ORF">L0665_09295</name>
</gene>
<keyword evidence="3" id="KW-1185">Reference proteome</keyword>
<dbReference type="PANTHER" id="PTHR43252:SF7">
    <property type="entry name" value="TRANSCRIPTIONAL REGULATOR YQJI"/>
    <property type="match status" value="1"/>
</dbReference>
<dbReference type="RefSeq" id="WP_274925412.1">
    <property type="nucleotide sequence ID" value="NZ_JAKELO010000002.1"/>
</dbReference>
<reference evidence="2" key="1">
    <citation type="submission" date="2022-01" db="EMBL/GenBank/DDBJ databases">
        <title>Draft genome of Methanogenium marinum DSM 15558.</title>
        <authorList>
            <person name="Chen S.-C."/>
            <person name="You Y.-T."/>
        </authorList>
    </citation>
    <scope>NUCLEOTIDE SEQUENCE</scope>
    <source>
        <strain evidence="2">DSM 15558</strain>
    </source>
</reference>
<sequence>MKGILKFTTHNGHTRSLITLYVLHSLHRKPKTGYDLLREIDYLTKGEWVPSKGTLYPMLRHLADEGLIAPQETGARSKTIYALTEKGEKTLAEIKAHRHQSREHFQLLRNIHSDIFGEEFATLAESMWEIRECVRDLPEEKTEAAAEILDTCICSLRRLQDKNKGDEGEGKI</sequence>
<dbReference type="InterPro" id="IPR005149">
    <property type="entry name" value="Tscrpt_reg_PadR_N"/>
</dbReference>
<dbReference type="Proteomes" id="UP001143747">
    <property type="component" value="Unassembled WGS sequence"/>
</dbReference>
<organism evidence="2 3">
    <name type="scientific">Methanogenium marinum</name>
    <dbReference type="NCBI Taxonomy" id="348610"/>
    <lineage>
        <taxon>Archaea</taxon>
        <taxon>Methanobacteriati</taxon>
        <taxon>Methanobacteriota</taxon>
        <taxon>Stenosarchaea group</taxon>
        <taxon>Methanomicrobia</taxon>
        <taxon>Methanomicrobiales</taxon>
        <taxon>Methanomicrobiaceae</taxon>
        <taxon>Methanogenium</taxon>
    </lineage>
</organism>